<dbReference type="Proteomes" id="UP001597497">
    <property type="component" value="Unassembled WGS sequence"/>
</dbReference>
<evidence type="ECO:0000313" key="1">
    <source>
        <dbReference type="EMBL" id="MFD2672362.1"/>
    </source>
</evidence>
<dbReference type="RefSeq" id="WP_379929925.1">
    <property type="nucleotide sequence ID" value="NZ_JBHUMM010000037.1"/>
</dbReference>
<sequence>MIRISRRLLAIASYVKRGSRVADIGSDHALLPIYLIQQGIALHAWAGEVNLGPMRAARRNVQAYGQSEHIEVRHGNGLDVLSEDDQVDCITIAGMGGGLIVEILQAGREKLAAVKQLVLQPNVGEEAVRRWLVQNGWKLETEEILKEDGKIYEILSAVRAEDAEIGDVYPDSLTLSCGLAVTQDELFQYGPYLIQHPASAWLEKWQSETHKMEKILVNMAQSEQPEAISKREQFAHRLQRIKEVVHCLQKEQR</sequence>
<comment type="caution">
    <text evidence="1">The sequence shown here is derived from an EMBL/GenBank/DDBJ whole genome shotgun (WGS) entry which is preliminary data.</text>
</comment>
<proteinExistence type="predicted"/>
<protein>
    <submittedName>
        <fullName evidence="1">tRNA (Adenine(22)-N(1))-methyltransferase</fullName>
    </submittedName>
</protein>
<dbReference type="PANTHER" id="PTHR38451:SF1">
    <property type="entry name" value="TRNA (ADENINE(22)-N(1))-METHYLTRANSFERASE"/>
    <property type="match status" value="1"/>
</dbReference>
<dbReference type="EMBL" id="JBHUMM010000037">
    <property type="protein sequence ID" value="MFD2672362.1"/>
    <property type="molecule type" value="Genomic_DNA"/>
</dbReference>
<dbReference type="PANTHER" id="PTHR38451">
    <property type="entry name" value="TRNA (ADENINE(22)-N(1))-METHYLTRANSFERASE"/>
    <property type="match status" value="1"/>
</dbReference>
<dbReference type="PIRSF" id="PIRSF018637">
    <property type="entry name" value="TrmK"/>
    <property type="match status" value="1"/>
</dbReference>
<keyword evidence="2" id="KW-1185">Reference proteome</keyword>
<dbReference type="InterPro" id="IPR006901">
    <property type="entry name" value="TrmK"/>
</dbReference>
<dbReference type="InterPro" id="IPR029063">
    <property type="entry name" value="SAM-dependent_MTases_sf"/>
</dbReference>
<evidence type="ECO:0000313" key="2">
    <source>
        <dbReference type="Proteomes" id="UP001597497"/>
    </source>
</evidence>
<accession>A0ABW5RBD3</accession>
<dbReference type="SUPFAM" id="SSF53335">
    <property type="entry name" value="S-adenosyl-L-methionine-dependent methyltransferases"/>
    <property type="match status" value="1"/>
</dbReference>
<reference evidence="2" key="1">
    <citation type="journal article" date="2019" name="Int. J. Syst. Evol. Microbiol.">
        <title>The Global Catalogue of Microorganisms (GCM) 10K type strain sequencing project: providing services to taxonomists for standard genome sequencing and annotation.</title>
        <authorList>
            <consortium name="The Broad Institute Genomics Platform"/>
            <consortium name="The Broad Institute Genome Sequencing Center for Infectious Disease"/>
            <person name="Wu L."/>
            <person name="Ma J."/>
        </authorList>
    </citation>
    <scope>NUCLEOTIDE SEQUENCE [LARGE SCALE GENOMIC DNA]</scope>
    <source>
        <strain evidence="2">KCTC 33676</strain>
    </source>
</reference>
<organism evidence="1 2">
    <name type="scientific">Marinicrinis sediminis</name>
    <dbReference type="NCBI Taxonomy" id="1652465"/>
    <lineage>
        <taxon>Bacteria</taxon>
        <taxon>Bacillati</taxon>
        <taxon>Bacillota</taxon>
        <taxon>Bacilli</taxon>
        <taxon>Bacillales</taxon>
        <taxon>Paenibacillaceae</taxon>
    </lineage>
</organism>
<dbReference type="Gene3D" id="1.10.287.1890">
    <property type="match status" value="1"/>
</dbReference>
<name>A0ABW5RBD3_9BACL</name>
<gene>
    <name evidence="1" type="ORF">ACFSUC_12380</name>
</gene>
<dbReference type="Gene3D" id="3.40.50.150">
    <property type="entry name" value="Vaccinia Virus protein VP39"/>
    <property type="match status" value="1"/>
</dbReference>
<dbReference type="Pfam" id="PF04816">
    <property type="entry name" value="TrmK"/>
    <property type="match status" value="1"/>
</dbReference>